<dbReference type="RefSeq" id="WP_042454912.1">
    <property type="nucleotide sequence ID" value="NZ_BBPN01000035.1"/>
</dbReference>
<dbReference type="SUPFAM" id="SSF53850">
    <property type="entry name" value="Periplasmic binding protein-like II"/>
    <property type="match status" value="1"/>
</dbReference>
<reference evidence="4" key="1">
    <citation type="submission" date="2016-10" db="EMBL/GenBank/DDBJ databases">
        <authorList>
            <person name="Varghese N."/>
        </authorList>
    </citation>
    <scope>NUCLEOTIDE SEQUENCE [LARGE SCALE GENOMIC DNA]</scope>
    <source>
        <strain evidence="4">DSM 45096 / BCRC 16803 / CGMCC 4.1857 / CIP 109030 / JCM 12277 / KCTC 19219 / NBRC 100920 / 33214</strain>
    </source>
</reference>
<dbReference type="GO" id="GO:0043190">
    <property type="term" value="C:ATP-binding cassette (ABC) transporter complex"/>
    <property type="evidence" value="ECO:0007669"/>
    <property type="project" value="InterPro"/>
</dbReference>
<feature type="domain" description="Solute-binding protein family 5" evidence="2">
    <location>
        <begin position="80"/>
        <end position="444"/>
    </location>
</feature>
<dbReference type="InterPro" id="IPR000914">
    <property type="entry name" value="SBP_5_dom"/>
</dbReference>
<dbReference type="Pfam" id="PF00496">
    <property type="entry name" value="SBP_bac_5"/>
    <property type="match status" value="1"/>
</dbReference>
<evidence type="ECO:0000256" key="1">
    <source>
        <dbReference type="SAM" id="SignalP"/>
    </source>
</evidence>
<dbReference type="Gene3D" id="3.10.105.10">
    <property type="entry name" value="Dipeptide-binding Protein, Domain 3"/>
    <property type="match status" value="1"/>
</dbReference>
<feature type="signal peptide" evidence="1">
    <location>
        <begin position="1"/>
        <end position="24"/>
    </location>
</feature>
<dbReference type="GO" id="GO:0015833">
    <property type="term" value="P:peptide transport"/>
    <property type="evidence" value="ECO:0007669"/>
    <property type="project" value="TreeGrafter"/>
</dbReference>
<dbReference type="AlphaFoldDB" id="A0A1H7TSP6"/>
<dbReference type="InterPro" id="IPR030678">
    <property type="entry name" value="Peptide/Ni-bd"/>
</dbReference>
<dbReference type="STRING" id="235985.SAMN05414137_114190"/>
<protein>
    <submittedName>
        <fullName evidence="3">Peptide/nickel transport system substrate-binding protein</fullName>
    </submittedName>
</protein>
<keyword evidence="1" id="KW-0732">Signal</keyword>
<accession>A0A1H7TSP6</accession>
<name>A0A1H7TSP6_STRJI</name>
<feature type="chain" id="PRO_5038857796" evidence="1">
    <location>
        <begin position="25"/>
        <end position="533"/>
    </location>
</feature>
<evidence type="ECO:0000313" key="4">
    <source>
        <dbReference type="Proteomes" id="UP000183015"/>
    </source>
</evidence>
<dbReference type="PANTHER" id="PTHR30290">
    <property type="entry name" value="PERIPLASMIC BINDING COMPONENT OF ABC TRANSPORTER"/>
    <property type="match status" value="1"/>
</dbReference>
<dbReference type="eggNOG" id="COG0747">
    <property type="taxonomic scope" value="Bacteria"/>
</dbReference>
<keyword evidence="4" id="KW-1185">Reference proteome</keyword>
<dbReference type="PIRSF" id="PIRSF002741">
    <property type="entry name" value="MppA"/>
    <property type="match status" value="1"/>
</dbReference>
<dbReference type="GO" id="GO:1904680">
    <property type="term" value="F:peptide transmembrane transporter activity"/>
    <property type="evidence" value="ECO:0007669"/>
    <property type="project" value="TreeGrafter"/>
</dbReference>
<dbReference type="Proteomes" id="UP000183015">
    <property type="component" value="Unassembled WGS sequence"/>
</dbReference>
<dbReference type="GO" id="GO:0042597">
    <property type="term" value="C:periplasmic space"/>
    <property type="evidence" value="ECO:0007669"/>
    <property type="project" value="UniProtKB-ARBA"/>
</dbReference>
<dbReference type="EMBL" id="FOAZ01000014">
    <property type="protein sequence ID" value="SEL87942.1"/>
    <property type="molecule type" value="Genomic_DNA"/>
</dbReference>
<proteinExistence type="predicted"/>
<dbReference type="Gene3D" id="3.40.190.10">
    <property type="entry name" value="Periplasmic binding protein-like II"/>
    <property type="match status" value="1"/>
</dbReference>
<evidence type="ECO:0000313" key="3">
    <source>
        <dbReference type="EMBL" id="SEL87942.1"/>
    </source>
</evidence>
<dbReference type="OrthoDB" id="9803988at2"/>
<gene>
    <name evidence="3" type="ORF">SAMN05414137_114190</name>
</gene>
<dbReference type="CDD" id="cd08512">
    <property type="entry name" value="PBP2_NikA_DppA_OppA_like_7"/>
    <property type="match status" value="1"/>
</dbReference>
<sequence length="533" mass="57547">MARRLRLPALAAALAACVASVAGCASGTPPATTALTPTFTYSYPLDVITDWDPATSYSNELVALQNVYESLTRYDPGTGTVKPQLATSWSSTAGGLTWTFHLREGVRFHDGNPVTAQAAKAAIARTIAAQGGAAYIWGAVSSIDTPDPHTLVFHLSYAAPMDVIASSDYGAYVYDTAPPGVKPGALKSWLEAAHDTGTGPYTVADWNQGQEAEVTLDAFPGYWGGWSGRHYRQVVFDHTPDVTTAWQTLETGDVDFRSQLNPELFKEATHFRALGTQATASLQNLIAFFNTAAGPLTDVRLRQAVQNAVDYDGLLAALHGSVGPAQGLIPSGLPGNDPALTRHQNLPLARKLLAEAGYGPGGRHLNLSLTYAQGDDAQQLFVTLLSSDLQALNITVDARPMQWNAQWAQAKATDPAHRQDILLMYWYADYASAYSWFVNLFHSAQPVSFNLSYLDDPVVDKEIDAIPQLTATDPAAERANYALLQRQLLEQDAAAAPLFVNTYQRVYASGITGYRDNPAYPDVVFVHDLEPSP</sequence>
<dbReference type="PROSITE" id="PS51257">
    <property type="entry name" value="PROKAR_LIPOPROTEIN"/>
    <property type="match status" value="1"/>
</dbReference>
<organism evidence="3 4">
    <name type="scientific">Streptacidiphilus jiangxiensis</name>
    <dbReference type="NCBI Taxonomy" id="235985"/>
    <lineage>
        <taxon>Bacteria</taxon>
        <taxon>Bacillati</taxon>
        <taxon>Actinomycetota</taxon>
        <taxon>Actinomycetes</taxon>
        <taxon>Kitasatosporales</taxon>
        <taxon>Streptomycetaceae</taxon>
        <taxon>Streptacidiphilus</taxon>
    </lineage>
</organism>
<evidence type="ECO:0000259" key="2">
    <source>
        <dbReference type="Pfam" id="PF00496"/>
    </source>
</evidence>
<dbReference type="InterPro" id="IPR039424">
    <property type="entry name" value="SBP_5"/>
</dbReference>